<evidence type="ECO:0000256" key="4">
    <source>
        <dbReference type="ARBA" id="ARBA00023235"/>
    </source>
</evidence>
<dbReference type="InterPro" id="IPR014780">
    <property type="entry name" value="tRNA_psdUridine_synth_TruB"/>
</dbReference>
<dbReference type="PANTHER" id="PTHR13767:SF2">
    <property type="entry name" value="PSEUDOURIDYLATE SYNTHASE TRUB1"/>
    <property type="match status" value="1"/>
</dbReference>
<comment type="function">
    <text evidence="5">Responsible for synthesis of pseudouridine from uracil-55 in the psi GC loop of transfer RNAs.</text>
</comment>
<protein>
    <recommendedName>
        <fullName evidence="5">tRNA pseudouridine synthase B</fullName>
        <ecNumber evidence="5">5.4.99.25</ecNumber>
    </recommendedName>
    <alternativeName>
        <fullName evidence="5">tRNA pseudouridine(55) synthase</fullName>
        <shortName evidence="5">Psi55 synthase</shortName>
    </alternativeName>
    <alternativeName>
        <fullName evidence="5">tRNA pseudouridylate synthase</fullName>
    </alternativeName>
    <alternativeName>
        <fullName evidence="5">tRNA-uridine isomerase</fullName>
    </alternativeName>
</protein>
<evidence type="ECO:0000259" key="6">
    <source>
        <dbReference type="Pfam" id="PF01509"/>
    </source>
</evidence>
<dbReference type="EC" id="5.4.99.25" evidence="5"/>
<dbReference type="AlphaFoldDB" id="A0A532VB15"/>
<dbReference type="SUPFAM" id="SSF55120">
    <property type="entry name" value="Pseudouridine synthase"/>
    <property type="match status" value="1"/>
</dbReference>
<proteinExistence type="inferred from homology"/>
<dbReference type="GO" id="GO:0160148">
    <property type="term" value="F:tRNA pseudouridine(55) synthase activity"/>
    <property type="evidence" value="ECO:0007669"/>
    <property type="project" value="UniProtKB-EC"/>
</dbReference>
<dbReference type="Pfam" id="PF01509">
    <property type="entry name" value="TruB_N"/>
    <property type="match status" value="1"/>
</dbReference>
<evidence type="ECO:0000256" key="5">
    <source>
        <dbReference type="HAMAP-Rule" id="MF_01080"/>
    </source>
</evidence>
<comment type="catalytic activity">
    <reaction evidence="1 5">
        <text>uridine(55) in tRNA = pseudouridine(55) in tRNA</text>
        <dbReference type="Rhea" id="RHEA:42532"/>
        <dbReference type="Rhea" id="RHEA-COMP:10101"/>
        <dbReference type="Rhea" id="RHEA-COMP:10102"/>
        <dbReference type="ChEBI" id="CHEBI:65314"/>
        <dbReference type="ChEBI" id="CHEBI:65315"/>
        <dbReference type="EC" id="5.4.99.25"/>
    </reaction>
</comment>
<comment type="similarity">
    <text evidence="2 5">Belongs to the pseudouridine synthase TruB family. Type 1 subfamily.</text>
</comment>
<gene>
    <name evidence="5 7" type="primary">truB</name>
    <name evidence="7" type="ORF">CEE36_00965</name>
</gene>
<evidence type="ECO:0000313" key="8">
    <source>
        <dbReference type="Proteomes" id="UP000317778"/>
    </source>
</evidence>
<dbReference type="PANTHER" id="PTHR13767">
    <property type="entry name" value="TRNA-PSEUDOURIDINE SYNTHASE"/>
    <property type="match status" value="1"/>
</dbReference>
<dbReference type="NCBIfam" id="TIGR00431">
    <property type="entry name" value="TruB"/>
    <property type="match status" value="1"/>
</dbReference>
<dbReference type="InterPro" id="IPR020103">
    <property type="entry name" value="PsdUridine_synth_cat_dom_sf"/>
</dbReference>
<dbReference type="Gene3D" id="3.30.2350.10">
    <property type="entry name" value="Pseudouridine synthase"/>
    <property type="match status" value="1"/>
</dbReference>
<dbReference type="GO" id="GO:0031119">
    <property type="term" value="P:tRNA pseudouridine synthesis"/>
    <property type="evidence" value="ECO:0007669"/>
    <property type="project" value="UniProtKB-UniRule"/>
</dbReference>
<name>A0A532VB15_UNCT6</name>
<dbReference type="InterPro" id="IPR002501">
    <property type="entry name" value="PsdUridine_synth_N"/>
</dbReference>
<dbReference type="HAMAP" id="MF_01080">
    <property type="entry name" value="TruB_bact"/>
    <property type="match status" value="1"/>
</dbReference>
<dbReference type="GO" id="GO:1990481">
    <property type="term" value="P:mRNA pseudouridine synthesis"/>
    <property type="evidence" value="ECO:0007669"/>
    <property type="project" value="TreeGrafter"/>
</dbReference>
<evidence type="ECO:0000256" key="3">
    <source>
        <dbReference type="ARBA" id="ARBA00022694"/>
    </source>
</evidence>
<dbReference type="EMBL" id="NJBO01000001">
    <property type="protein sequence ID" value="TKJ44342.1"/>
    <property type="molecule type" value="Genomic_DNA"/>
</dbReference>
<evidence type="ECO:0000313" key="7">
    <source>
        <dbReference type="EMBL" id="TKJ44342.1"/>
    </source>
</evidence>
<evidence type="ECO:0000256" key="1">
    <source>
        <dbReference type="ARBA" id="ARBA00000385"/>
    </source>
</evidence>
<comment type="caution">
    <text evidence="7">The sequence shown here is derived from an EMBL/GenBank/DDBJ whole genome shotgun (WGS) entry which is preliminary data.</text>
</comment>
<keyword evidence="4 5" id="KW-0413">Isomerase</keyword>
<evidence type="ECO:0000256" key="2">
    <source>
        <dbReference type="ARBA" id="ARBA00005642"/>
    </source>
</evidence>
<accession>A0A532VB15</accession>
<keyword evidence="3 5" id="KW-0819">tRNA processing</keyword>
<feature type="domain" description="Pseudouridine synthase II N-terminal" evidence="6">
    <location>
        <begin position="44"/>
        <end position="189"/>
    </location>
</feature>
<organism evidence="7 8">
    <name type="scientific">candidate division TA06 bacterium B3_TA06</name>
    <dbReference type="NCBI Taxonomy" id="2012487"/>
    <lineage>
        <taxon>Bacteria</taxon>
        <taxon>Bacteria division TA06</taxon>
    </lineage>
</organism>
<dbReference type="GO" id="GO:0003723">
    <property type="term" value="F:RNA binding"/>
    <property type="evidence" value="ECO:0007669"/>
    <property type="project" value="InterPro"/>
</dbReference>
<sequence>MRGSEETGNRRNQEVSCVRGGLALYKPRGISSFDVIRRLRPILLTKTKLGHTGTLDPAAEGLILILVGEASRVQHLLKDLDKEYEAAVRLGVRTDTLDAEGKTLEEVEVPPLDEEPIRNALDRLKGERMQRPPRYSAVKIKGRRAYDLARAGEEFELPERRVTIYEIELLSWQNPLLEIRTRVSSGTYIRSLAREIGEELGLPASLAALCRTRIGGFELKDALPLDNITIEGIRESMIPIRKLLSHLPQAEVSEENASRLMQGKPLSQGVNPKLLDAPSSVVFSTDHRQAFLCEPRDGKLWSRRLIYNNGESVG</sequence>
<dbReference type="Proteomes" id="UP000317778">
    <property type="component" value="Unassembled WGS sequence"/>
</dbReference>
<dbReference type="CDD" id="cd02573">
    <property type="entry name" value="PseudoU_synth_EcTruB"/>
    <property type="match status" value="1"/>
</dbReference>
<reference evidence="7 8" key="1">
    <citation type="submission" date="2017-06" db="EMBL/GenBank/DDBJ databases">
        <title>Novel microbial phyla capable of carbon fixation and sulfur reduction in deep-sea sediments.</title>
        <authorList>
            <person name="Huang J."/>
            <person name="Baker B."/>
            <person name="Wang Y."/>
        </authorList>
    </citation>
    <scope>NUCLEOTIDE SEQUENCE [LARGE SCALE GENOMIC DNA]</scope>
    <source>
        <strain evidence="7">B3_TA06</strain>
    </source>
</reference>
<feature type="active site" description="Nucleophile" evidence="5">
    <location>
        <position position="56"/>
    </location>
</feature>